<accession>A0A841TYW5</accession>
<reference evidence="3 4" key="1">
    <citation type="submission" date="2020-08" db="EMBL/GenBank/DDBJ databases">
        <title>Cohnella phylogeny.</title>
        <authorList>
            <person name="Dunlap C."/>
        </authorList>
    </citation>
    <scope>NUCLEOTIDE SEQUENCE [LARGE SCALE GENOMIC DNA]</scope>
    <source>
        <strain evidence="3 4">DSM 25239</strain>
    </source>
</reference>
<dbReference type="NCBIfam" id="TIGR03605">
    <property type="entry name" value="antibiot_sagB"/>
    <property type="match status" value="1"/>
</dbReference>
<dbReference type="InterPro" id="IPR052544">
    <property type="entry name" value="Bacteriocin_Proc_Enz"/>
</dbReference>
<keyword evidence="4" id="KW-1185">Reference proteome</keyword>
<name>A0A841TYW5_9BACL</name>
<dbReference type="Proteomes" id="UP000553776">
    <property type="component" value="Unassembled WGS sequence"/>
</dbReference>
<evidence type="ECO:0000259" key="2">
    <source>
        <dbReference type="Pfam" id="PF00881"/>
    </source>
</evidence>
<feature type="domain" description="Nitroreductase" evidence="2">
    <location>
        <begin position="311"/>
        <end position="467"/>
    </location>
</feature>
<feature type="region of interest" description="Disordered" evidence="1">
    <location>
        <begin position="237"/>
        <end position="256"/>
    </location>
</feature>
<dbReference type="InterPro" id="IPR020051">
    <property type="entry name" value="SagB-type_dehydrogenase"/>
</dbReference>
<dbReference type="Pfam" id="PF00881">
    <property type="entry name" value="Nitroreductase"/>
    <property type="match status" value="2"/>
</dbReference>
<dbReference type="Gene3D" id="3.40.109.10">
    <property type="entry name" value="NADH Oxidase"/>
    <property type="match status" value="2"/>
</dbReference>
<dbReference type="EMBL" id="JACJVR010000079">
    <property type="protein sequence ID" value="MBB6693737.1"/>
    <property type="molecule type" value="Genomic_DNA"/>
</dbReference>
<feature type="compositionally biased region" description="Low complexity" evidence="1">
    <location>
        <begin position="237"/>
        <end position="246"/>
    </location>
</feature>
<dbReference type="GO" id="GO:0016491">
    <property type="term" value="F:oxidoreductase activity"/>
    <property type="evidence" value="ECO:0007669"/>
    <property type="project" value="InterPro"/>
</dbReference>
<dbReference type="RefSeq" id="WP_185137718.1">
    <property type="nucleotide sequence ID" value="NZ_BORM01000033.1"/>
</dbReference>
<proteinExistence type="predicted"/>
<dbReference type="InterPro" id="IPR029479">
    <property type="entry name" value="Nitroreductase"/>
</dbReference>
<evidence type="ECO:0000256" key="1">
    <source>
        <dbReference type="SAM" id="MobiDB-lite"/>
    </source>
</evidence>
<feature type="domain" description="Nitroreductase" evidence="2">
    <location>
        <begin position="93"/>
        <end position="229"/>
    </location>
</feature>
<dbReference type="SUPFAM" id="SSF55469">
    <property type="entry name" value="FMN-dependent nitroreductase-like"/>
    <property type="match status" value="2"/>
</dbReference>
<evidence type="ECO:0000313" key="4">
    <source>
        <dbReference type="Proteomes" id="UP000553776"/>
    </source>
</evidence>
<gene>
    <name evidence="3" type="ORF">H7B90_20275</name>
</gene>
<dbReference type="PANTHER" id="PTHR43745">
    <property type="entry name" value="NITROREDUCTASE MJ1384-RELATED"/>
    <property type="match status" value="1"/>
</dbReference>
<organism evidence="3 4">
    <name type="scientific">Cohnella xylanilytica</name>
    <dbReference type="NCBI Taxonomy" id="557555"/>
    <lineage>
        <taxon>Bacteria</taxon>
        <taxon>Bacillati</taxon>
        <taxon>Bacillota</taxon>
        <taxon>Bacilli</taxon>
        <taxon>Bacillales</taxon>
        <taxon>Paenibacillaceae</taxon>
        <taxon>Cohnella</taxon>
    </lineage>
</organism>
<protein>
    <submittedName>
        <fullName evidence="3">SagB family peptide dehydrogenase</fullName>
    </submittedName>
</protein>
<sequence>MTNPMTTVADHLSIFQYYRGREYAGNRFELSPRPERFKRYHGPHVRLKTSIYKEGAGGSFASLPGTELLERILLPSFGVTSVKFHGHQSELLWSFPSAGGCYPVEVYVVVRRLGGVEPGIYSYSALQTTLYRLGDRQAAERLGPTLREADKDADLVFVLSVVPWRTCWKYSHKGYRFSLMDAGHVAANFQLVLRAMGFPFSAYTCLRPEELGSLLRPEEYEVPVAMIAVRVPPPQGAAGFPAEEPSGAPPPSGHCEPSGDPDIHLFDWEPIVEFQRKVNRSIREPSEAWLTRLTLPAEWTDYGRLLELIIGRRSSSAYSRCELRTEELLAMIDFISRLGLHSSFHLIVHGVEGLRPGLYRFADGELGCLAEGDYRETSAGLCLGQAFIRDCSVLFVFTIDASRIPEEQFSLYQQSSIDGGIMGQLIYLKSQEMGLGFSIIGGYYDQEVRDLLRLEPSHQIVCAGSWGRDAPNSANVRKNDRYIQNKPER</sequence>
<dbReference type="InterPro" id="IPR000415">
    <property type="entry name" value="Nitroreductase-like"/>
</dbReference>
<dbReference type="CDD" id="cd02142">
    <property type="entry name" value="McbC_SagB-like_oxidoreductase"/>
    <property type="match status" value="1"/>
</dbReference>
<comment type="caution">
    <text evidence="3">The sequence shown here is derived from an EMBL/GenBank/DDBJ whole genome shotgun (WGS) entry which is preliminary data.</text>
</comment>
<evidence type="ECO:0000313" key="3">
    <source>
        <dbReference type="EMBL" id="MBB6693737.1"/>
    </source>
</evidence>
<dbReference type="AlphaFoldDB" id="A0A841TYW5"/>
<dbReference type="PANTHER" id="PTHR43745:SF2">
    <property type="entry name" value="NITROREDUCTASE MJ1384-RELATED"/>
    <property type="match status" value="1"/>
</dbReference>